<dbReference type="Gene3D" id="3.30.70.560">
    <property type="entry name" value="7,8-Dihydro-6-hydroxymethylpterin-pyrophosphokinase HPPK"/>
    <property type="match status" value="1"/>
</dbReference>
<dbReference type="PATRIC" id="fig|1125699.3.peg.1328"/>
<dbReference type="InterPro" id="IPR035907">
    <property type="entry name" value="Hppk_sf"/>
</dbReference>
<dbReference type="GO" id="GO:0046654">
    <property type="term" value="P:tetrahydrofolate biosynthetic process"/>
    <property type="evidence" value="ECO:0007669"/>
    <property type="project" value="UniProtKB-UniPathway"/>
</dbReference>
<evidence type="ECO:0000256" key="10">
    <source>
        <dbReference type="ARBA" id="ARBA00029409"/>
    </source>
</evidence>
<dbReference type="Pfam" id="PF01288">
    <property type="entry name" value="HPPK"/>
    <property type="match status" value="1"/>
</dbReference>
<dbReference type="CDD" id="cd00483">
    <property type="entry name" value="HPPK"/>
    <property type="match status" value="1"/>
</dbReference>
<evidence type="ECO:0000256" key="9">
    <source>
        <dbReference type="ARBA" id="ARBA00022909"/>
    </source>
</evidence>
<evidence type="ECO:0000259" key="13">
    <source>
        <dbReference type="Pfam" id="PF01288"/>
    </source>
</evidence>
<comment type="pathway">
    <text evidence="1">Cofactor biosynthesis; tetrahydrofolate biosynthesis; 2-amino-4-hydroxy-6-hydroxymethyl-7,8-dihydropteridine diphosphate from 7,8-dihydroneopterin triphosphate: step 4/4.</text>
</comment>
<evidence type="ECO:0000313" key="15">
    <source>
        <dbReference type="Proteomes" id="UP000014541"/>
    </source>
</evidence>
<evidence type="ECO:0000256" key="11">
    <source>
        <dbReference type="ARBA" id="ARBA00029766"/>
    </source>
</evidence>
<comment type="function">
    <text evidence="10">Catalyzes the transfer of pyrophosphate from adenosine triphosphate (ATP) to 6-hydroxymethyl-7,8-dihydropterin, an enzymatic step in folate biosynthesis pathway.</text>
</comment>
<keyword evidence="9" id="KW-0289">Folate biosynthesis</keyword>
<dbReference type="OrthoDB" id="9808041at2"/>
<keyword evidence="6" id="KW-0547">Nucleotide-binding</keyword>
<dbReference type="Proteomes" id="UP000014541">
    <property type="component" value="Unassembled WGS sequence"/>
</dbReference>
<keyword evidence="8" id="KW-0067">ATP-binding</keyword>
<dbReference type="EMBL" id="ATFF01000006">
    <property type="protein sequence ID" value="EPF30984.1"/>
    <property type="molecule type" value="Genomic_DNA"/>
</dbReference>
<evidence type="ECO:0000256" key="12">
    <source>
        <dbReference type="ARBA" id="ARBA00033413"/>
    </source>
</evidence>
<dbReference type="GO" id="GO:0003848">
    <property type="term" value="F:2-amino-4-hydroxy-6-hydroxymethyldihydropteridine diphosphokinase activity"/>
    <property type="evidence" value="ECO:0007669"/>
    <property type="project" value="UniProtKB-EC"/>
</dbReference>
<comment type="caution">
    <text evidence="14">The sequence shown here is derived from an EMBL/GenBank/DDBJ whole genome shotgun (WGS) entry which is preliminary data.</text>
</comment>
<protein>
    <recommendedName>
        <fullName evidence="4">2-amino-4-hydroxy-6-hydroxymethyldihydropteridine pyrophosphokinase</fullName>
        <ecNumber evidence="3">2.7.6.3</ecNumber>
    </recommendedName>
    <alternativeName>
        <fullName evidence="11">6-hydroxymethyl-7,8-dihydropterin pyrophosphokinase</fullName>
    </alternativeName>
    <alternativeName>
        <fullName evidence="12">7,8-dihydro-6-hydroxymethylpterin-pyrophosphokinase</fullName>
    </alternativeName>
</protein>
<evidence type="ECO:0000256" key="1">
    <source>
        <dbReference type="ARBA" id="ARBA00005051"/>
    </source>
</evidence>
<reference evidence="14 15" key="1">
    <citation type="submission" date="2013-04" db="EMBL/GenBank/DDBJ databases">
        <title>The Genome Sequence of Treponema maltophilum ATCC 51939.</title>
        <authorList>
            <consortium name="The Broad Institute Genomics Platform"/>
            <person name="Earl A."/>
            <person name="Ward D."/>
            <person name="Feldgarden M."/>
            <person name="Gevers D."/>
            <person name="Leonetti C."/>
            <person name="Blanton J.M."/>
            <person name="Dewhirst F.E."/>
            <person name="Izard J."/>
            <person name="Walker B."/>
            <person name="Young S."/>
            <person name="Zeng Q."/>
            <person name="Gargeya S."/>
            <person name="Fitzgerald M."/>
            <person name="Haas B."/>
            <person name="Abouelleil A."/>
            <person name="Allen A.W."/>
            <person name="Alvarado L."/>
            <person name="Arachchi H.M."/>
            <person name="Berlin A.M."/>
            <person name="Chapman S.B."/>
            <person name="Gainer-Dewar J."/>
            <person name="Goldberg J."/>
            <person name="Griggs A."/>
            <person name="Gujja S."/>
            <person name="Hansen M."/>
            <person name="Howarth C."/>
            <person name="Imamovic A."/>
            <person name="Ireland A."/>
            <person name="Larimer J."/>
            <person name="McCowan C."/>
            <person name="Murphy C."/>
            <person name="Pearson M."/>
            <person name="Poon T.W."/>
            <person name="Priest M."/>
            <person name="Roberts A."/>
            <person name="Saif S."/>
            <person name="Shea T."/>
            <person name="Sisk P."/>
            <person name="Sykes S."/>
            <person name="Wortman J."/>
            <person name="Nusbaum C."/>
            <person name="Birren B."/>
        </authorList>
    </citation>
    <scope>NUCLEOTIDE SEQUENCE [LARGE SCALE GENOMIC DNA]</scope>
    <source>
        <strain evidence="14 15">ATCC 51939</strain>
    </source>
</reference>
<gene>
    <name evidence="14" type="ORF">HMPREF9194_01313</name>
</gene>
<dbReference type="RefSeq" id="WP_016525595.1">
    <property type="nucleotide sequence ID" value="NZ_KE332518.1"/>
</dbReference>
<name>S3L2G8_TREMA</name>
<evidence type="ECO:0000313" key="14">
    <source>
        <dbReference type="EMBL" id="EPF30984.1"/>
    </source>
</evidence>
<evidence type="ECO:0000256" key="4">
    <source>
        <dbReference type="ARBA" id="ARBA00016218"/>
    </source>
</evidence>
<accession>S3L2G8</accession>
<keyword evidence="5" id="KW-0808">Transferase</keyword>
<evidence type="ECO:0000256" key="8">
    <source>
        <dbReference type="ARBA" id="ARBA00022840"/>
    </source>
</evidence>
<keyword evidence="15" id="KW-1185">Reference proteome</keyword>
<dbReference type="NCBIfam" id="TIGR01498">
    <property type="entry name" value="folK"/>
    <property type="match status" value="1"/>
</dbReference>
<dbReference type="SUPFAM" id="SSF55083">
    <property type="entry name" value="6-hydroxymethyl-7,8-dihydropterin pyrophosphokinase, HPPK"/>
    <property type="match status" value="1"/>
</dbReference>
<dbReference type="eggNOG" id="COG0801">
    <property type="taxonomic scope" value="Bacteria"/>
</dbReference>
<evidence type="ECO:0000256" key="3">
    <source>
        <dbReference type="ARBA" id="ARBA00013253"/>
    </source>
</evidence>
<dbReference type="STRING" id="1125699.HMPREF9194_01313"/>
<feature type="domain" description="7,8-dihydro-6-hydroxymethylpterin-pyrophosphokinase" evidence="13">
    <location>
        <begin position="6"/>
        <end position="142"/>
    </location>
</feature>
<evidence type="ECO:0000256" key="5">
    <source>
        <dbReference type="ARBA" id="ARBA00022679"/>
    </source>
</evidence>
<proteinExistence type="inferred from homology"/>
<dbReference type="InterPro" id="IPR000550">
    <property type="entry name" value="Hppk"/>
</dbReference>
<keyword evidence="7 14" id="KW-0418">Kinase</keyword>
<evidence type="ECO:0000256" key="2">
    <source>
        <dbReference type="ARBA" id="ARBA00005810"/>
    </source>
</evidence>
<dbReference type="PANTHER" id="PTHR43071:SF1">
    <property type="entry name" value="2-AMINO-4-HYDROXY-6-HYDROXYMETHYLDIHYDROPTERIDINE PYROPHOSPHOKINASE"/>
    <property type="match status" value="1"/>
</dbReference>
<dbReference type="GO" id="GO:0046656">
    <property type="term" value="P:folic acid biosynthetic process"/>
    <property type="evidence" value="ECO:0007669"/>
    <property type="project" value="UniProtKB-KW"/>
</dbReference>
<dbReference type="PANTHER" id="PTHR43071">
    <property type="entry name" value="2-AMINO-4-HYDROXY-6-HYDROXYMETHYLDIHYDROPTERIDINE PYROPHOSPHOKINASE"/>
    <property type="match status" value="1"/>
</dbReference>
<evidence type="ECO:0000256" key="6">
    <source>
        <dbReference type="ARBA" id="ARBA00022741"/>
    </source>
</evidence>
<dbReference type="AlphaFoldDB" id="S3L2G8"/>
<dbReference type="GO" id="GO:0016301">
    <property type="term" value="F:kinase activity"/>
    <property type="evidence" value="ECO:0007669"/>
    <property type="project" value="UniProtKB-KW"/>
</dbReference>
<dbReference type="UniPathway" id="UPA00077">
    <property type="reaction ID" value="UER00155"/>
</dbReference>
<dbReference type="HOGENOM" id="CLU_097916_2_1_12"/>
<dbReference type="GO" id="GO:0005524">
    <property type="term" value="F:ATP binding"/>
    <property type="evidence" value="ECO:0007669"/>
    <property type="project" value="UniProtKB-KW"/>
</dbReference>
<evidence type="ECO:0000256" key="7">
    <source>
        <dbReference type="ARBA" id="ARBA00022777"/>
    </source>
</evidence>
<dbReference type="EC" id="2.7.6.3" evidence="3"/>
<sequence>MKNAVVLGLGSNASLCRNGRMLESMHILEKACRALALFIDDMHVSSVYETPPMYVKEQKNFYNMALCGFFGGDPFELLQLTQKVEAEYGRDRLNEIRFGPRSLDIDIELFGDMRIRTDSLEIPHPRLCERAFVLIPMLEILPLCADIQNGTFYENCLKSADGSGIKKFCGPFKIT</sequence>
<organism evidence="14 15">
    <name type="scientific">Treponema maltophilum ATCC 51939</name>
    <dbReference type="NCBI Taxonomy" id="1125699"/>
    <lineage>
        <taxon>Bacteria</taxon>
        <taxon>Pseudomonadati</taxon>
        <taxon>Spirochaetota</taxon>
        <taxon>Spirochaetia</taxon>
        <taxon>Spirochaetales</taxon>
        <taxon>Treponemataceae</taxon>
        <taxon>Treponema</taxon>
    </lineage>
</organism>
<comment type="similarity">
    <text evidence="2">Belongs to the HPPK family.</text>
</comment>